<dbReference type="EC" id="2.7.1.71" evidence="3"/>
<proteinExistence type="inferred from homology"/>
<evidence type="ECO:0000256" key="6">
    <source>
        <dbReference type="ARBA" id="ARBA00022741"/>
    </source>
</evidence>
<keyword evidence="4" id="KW-0028">Amino-acid biosynthesis</keyword>
<dbReference type="Pfam" id="PF01202">
    <property type="entry name" value="SKI"/>
    <property type="match status" value="1"/>
</dbReference>
<dbReference type="EMBL" id="BART01008255">
    <property type="protein sequence ID" value="GAG70993.1"/>
    <property type="molecule type" value="Genomic_DNA"/>
</dbReference>
<dbReference type="GO" id="GO:0009423">
    <property type="term" value="P:chorismate biosynthetic process"/>
    <property type="evidence" value="ECO:0007669"/>
    <property type="project" value="UniProtKB-UniPathway"/>
</dbReference>
<evidence type="ECO:0000256" key="8">
    <source>
        <dbReference type="ARBA" id="ARBA00022840"/>
    </source>
</evidence>
<dbReference type="InterPro" id="IPR000623">
    <property type="entry name" value="Shikimate_kinase/TSH1"/>
</dbReference>
<dbReference type="GO" id="GO:0004765">
    <property type="term" value="F:shikimate kinase activity"/>
    <property type="evidence" value="ECO:0007669"/>
    <property type="project" value="UniProtKB-EC"/>
</dbReference>
<comment type="caution">
    <text evidence="11">The sequence shown here is derived from an EMBL/GenBank/DDBJ whole genome shotgun (WGS) entry which is preliminary data.</text>
</comment>
<keyword evidence="6" id="KW-0547">Nucleotide-binding</keyword>
<comment type="catalytic activity">
    <reaction evidence="10">
        <text>shikimate + ATP = 3-phosphoshikimate + ADP + H(+)</text>
        <dbReference type="Rhea" id="RHEA:13121"/>
        <dbReference type="ChEBI" id="CHEBI:15378"/>
        <dbReference type="ChEBI" id="CHEBI:30616"/>
        <dbReference type="ChEBI" id="CHEBI:36208"/>
        <dbReference type="ChEBI" id="CHEBI:145989"/>
        <dbReference type="ChEBI" id="CHEBI:456216"/>
        <dbReference type="EC" id="2.7.1.71"/>
    </reaction>
</comment>
<sequence>IGPMGAGKTAVGRVLAGILHYEFYDSDHEVEKQLGADISWIFDLEGESGFRKREAAVIDEFTQKDNIVLATGGGCVITKENRDVLIKRGFVVYLSISLEEQFERVKRSKHRPLLLNDDPLAVLTQLSETREPLYNNTADLVYDTTSQKVPIIAQAIIDSLNEG</sequence>
<keyword evidence="7" id="KW-0418">Kinase</keyword>
<comment type="pathway">
    <text evidence="1">Metabolic intermediate biosynthesis; chorismate biosynthesis; chorismate from D-erythrose 4-phosphate and phosphoenolpyruvate: step 5/7.</text>
</comment>
<dbReference type="PRINTS" id="PR01100">
    <property type="entry name" value="SHIKIMTKNASE"/>
</dbReference>
<evidence type="ECO:0000256" key="10">
    <source>
        <dbReference type="ARBA" id="ARBA00048567"/>
    </source>
</evidence>
<comment type="similarity">
    <text evidence="2">Belongs to the shikimate kinase family.</text>
</comment>
<feature type="non-terminal residue" evidence="11">
    <location>
        <position position="1"/>
    </location>
</feature>
<name>X1AEB8_9ZZZZ</name>
<keyword evidence="9" id="KW-0057">Aromatic amino acid biosynthesis</keyword>
<evidence type="ECO:0000256" key="2">
    <source>
        <dbReference type="ARBA" id="ARBA00006997"/>
    </source>
</evidence>
<dbReference type="GO" id="GO:0005524">
    <property type="term" value="F:ATP binding"/>
    <property type="evidence" value="ECO:0007669"/>
    <property type="project" value="UniProtKB-KW"/>
</dbReference>
<dbReference type="HAMAP" id="MF_00109">
    <property type="entry name" value="Shikimate_kinase"/>
    <property type="match status" value="1"/>
</dbReference>
<keyword evidence="5" id="KW-0808">Transferase</keyword>
<protein>
    <recommendedName>
        <fullName evidence="3">shikimate kinase</fullName>
        <ecNumber evidence="3">2.7.1.71</ecNumber>
    </recommendedName>
</protein>
<dbReference type="GO" id="GO:0005829">
    <property type="term" value="C:cytosol"/>
    <property type="evidence" value="ECO:0007669"/>
    <property type="project" value="TreeGrafter"/>
</dbReference>
<keyword evidence="8" id="KW-0067">ATP-binding</keyword>
<dbReference type="Gene3D" id="3.40.50.300">
    <property type="entry name" value="P-loop containing nucleotide triphosphate hydrolases"/>
    <property type="match status" value="1"/>
</dbReference>
<evidence type="ECO:0000256" key="1">
    <source>
        <dbReference type="ARBA" id="ARBA00004842"/>
    </source>
</evidence>
<evidence type="ECO:0000256" key="7">
    <source>
        <dbReference type="ARBA" id="ARBA00022777"/>
    </source>
</evidence>
<accession>X1AEB8</accession>
<dbReference type="GO" id="GO:0008652">
    <property type="term" value="P:amino acid biosynthetic process"/>
    <property type="evidence" value="ECO:0007669"/>
    <property type="project" value="UniProtKB-KW"/>
</dbReference>
<dbReference type="SUPFAM" id="SSF52540">
    <property type="entry name" value="P-loop containing nucleoside triphosphate hydrolases"/>
    <property type="match status" value="1"/>
</dbReference>
<evidence type="ECO:0000256" key="5">
    <source>
        <dbReference type="ARBA" id="ARBA00022679"/>
    </source>
</evidence>
<dbReference type="GO" id="GO:0009073">
    <property type="term" value="P:aromatic amino acid family biosynthetic process"/>
    <property type="evidence" value="ECO:0007669"/>
    <property type="project" value="UniProtKB-KW"/>
</dbReference>
<dbReference type="NCBIfam" id="NF003456">
    <property type="entry name" value="PRK05057.1"/>
    <property type="match status" value="1"/>
</dbReference>
<dbReference type="PANTHER" id="PTHR21087:SF16">
    <property type="entry name" value="SHIKIMATE KINASE 1, CHLOROPLASTIC"/>
    <property type="match status" value="1"/>
</dbReference>
<dbReference type="PANTHER" id="PTHR21087">
    <property type="entry name" value="SHIKIMATE KINASE"/>
    <property type="match status" value="1"/>
</dbReference>
<dbReference type="InterPro" id="IPR027417">
    <property type="entry name" value="P-loop_NTPase"/>
</dbReference>
<evidence type="ECO:0000256" key="9">
    <source>
        <dbReference type="ARBA" id="ARBA00023141"/>
    </source>
</evidence>
<dbReference type="InterPro" id="IPR031322">
    <property type="entry name" value="Shikimate/glucono_kinase"/>
</dbReference>
<dbReference type="CDD" id="cd00464">
    <property type="entry name" value="SK"/>
    <property type="match status" value="1"/>
</dbReference>
<dbReference type="AlphaFoldDB" id="X1AEB8"/>
<organism evidence="11">
    <name type="scientific">marine sediment metagenome</name>
    <dbReference type="NCBI Taxonomy" id="412755"/>
    <lineage>
        <taxon>unclassified sequences</taxon>
        <taxon>metagenomes</taxon>
        <taxon>ecological metagenomes</taxon>
    </lineage>
</organism>
<evidence type="ECO:0000313" key="11">
    <source>
        <dbReference type="EMBL" id="GAG70993.1"/>
    </source>
</evidence>
<evidence type="ECO:0000256" key="3">
    <source>
        <dbReference type="ARBA" id="ARBA00012154"/>
    </source>
</evidence>
<dbReference type="PROSITE" id="PS01128">
    <property type="entry name" value="SHIKIMATE_KINASE"/>
    <property type="match status" value="1"/>
</dbReference>
<evidence type="ECO:0000256" key="4">
    <source>
        <dbReference type="ARBA" id="ARBA00022605"/>
    </source>
</evidence>
<dbReference type="UniPathway" id="UPA00053">
    <property type="reaction ID" value="UER00088"/>
</dbReference>
<gene>
    <name evidence="11" type="ORF">S01H4_18609</name>
</gene>
<dbReference type="InterPro" id="IPR023000">
    <property type="entry name" value="Shikimate_kinase_CS"/>
</dbReference>
<reference evidence="11" key="1">
    <citation type="journal article" date="2014" name="Front. Microbiol.">
        <title>High frequency of phylogenetically diverse reductive dehalogenase-homologous genes in deep subseafloor sedimentary metagenomes.</title>
        <authorList>
            <person name="Kawai M."/>
            <person name="Futagami T."/>
            <person name="Toyoda A."/>
            <person name="Takaki Y."/>
            <person name="Nishi S."/>
            <person name="Hori S."/>
            <person name="Arai W."/>
            <person name="Tsubouchi T."/>
            <person name="Morono Y."/>
            <person name="Uchiyama I."/>
            <person name="Ito T."/>
            <person name="Fujiyama A."/>
            <person name="Inagaki F."/>
            <person name="Takami H."/>
        </authorList>
    </citation>
    <scope>NUCLEOTIDE SEQUENCE</scope>
    <source>
        <strain evidence="11">Expedition CK06-06</strain>
    </source>
</reference>